<dbReference type="EMBL" id="JACHGV010000008">
    <property type="protein sequence ID" value="MBB6079413.1"/>
    <property type="molecule type" value="Genomic_DNA"/>
</dbReference>
<comment type="caution">
    <text evidence="1">The sequence shown here is derived from an EMBL/GenBank/DDBJ whole genome shotgun (WGS) entry which is preliminary data.</text>
</comment>
<dbReference type="Proteomes" id="UP000591537">
    <property type="component" value="Unassembled WGS sequence"/>
</dbReference>
<reference evidence="1 2" key="1">
    <citation type="submission" date="2020-08" db="EMBL/GenBank/DDBJ databases">
        <title>Genomic Encyclopedia of Type Strains, Phase IV (KMG-IV): sequencing the most valuable type-strain genomes for metagenomic binning, comparative biology and taxonomic classification.</title>
        <authorList>
            <person name="Goeker M."/>
        </authorList>
    </citation>
    <scope>NUCLEOTIDE SEQUENCE [LARGE SCALE GENOMIC DNA]</scope>
    <source>
        <strain evidence="1 2">DSM 43350</strain>
    </source>
</reference>
<evidence type="ECO:0000313" key="1">
    <source>
        <dbReference type="EMBL" id="MBB6079413.1"/>
    </source>
</evidence>
<name>A0A7W9WJJ2_9ACTN</name>
<organism evidence="1 2">
    <name type="scientific">Streptomyces paradoxus</name>
    <dbReference type="NCBI Taxonomy" id="66375"/>
    <lineage>
        <taxon>Bacteria</taxon>
        <taxon>Bacillati</taxon>
        <taxon>Actinomycetota</taxon>
        <taxon>Actinomycetes</taxon>
        <taxon>Kitasatosporales</taxon>
        <taxon>Streptomycetaceae</taxon>
        <taxon>Streptomyces</taxon>
    </lineage>
</organism>
<protein>
    <submittedName>
        <fullName evidence="1">Uncharacterized protein</fullName>
    </submittedName>
</protein>
<dbReference type="AlphaFoldDB" id="A0A7W9WJJ2"/>
<proteinExistence type="predicted"/>
<sequence length="73" mass="7976">MTVRSYEEVTMLKQLESMGSRLLGLFVPSVDASAAQCWSACWQCNNDHGGPCNCNAPCCYGQGRYTCNCNTCP</sequence>
<keyword evidence="2" id="KW-1185">Reference proteome</keyword>
<gene>
    <name evidence="1" type="ORF">HNR57_005356</name>
</gene>
<dbReference type="RefSeq" id="WP_184563545.1">
    <property type="nucleotide sequence ID" value="NZ_BAAARS010000009.1"/>
</dbReference>
<evidence type="ECO:0000313" key="2">
    <source>
        <dbReference type="Proteomes" id="UP000591537"/>
    </source>
</evidence>
<accession>A0A7W9WJJ2</accession>